<feature type="domain" description="Response regulatory" evidence="3">
    <location>
        <begin position="4"/>
        <end position="119"/>
    </location>
</feature>
<dbReference type="PANTHER" id="PTHR44591">
    <property type="entry name" value="STRESS RESPONSE REGULATOR PROTEIN 1"/>
    <property type="match status" value="1"/>
</dbReference>
<dbReference type="Proteomes" id="UP000321606">
    <property type="component" value="Chromosome"/>
</dbReference>
<dbReference type="InterPro" id="IPR050595">
    <property type="entry name" value="Bact_response_regulator"/>
</dbReference>
<evidence type="ECO:0000256" key="1">
    <source>
        <dbReference type="ARBA" id="ARBA00022553"/>
    </source>
</evidence>
<dbReference type="STRING" id="714315.GCA_000516535_00427"/>
<protein>
    <submittedName>
        <fullName evidence="4">Response regulator receiver protein</fullName>
    </submittedName>
</protein>
<gene>
    <name evidence="4" type="ORF">JCM16774_0423</name>
</gene>
<evidence type="ECO:0000313" key="5">
    <source>
        <dbReference type="Proteomes" id="UP000321606"/>
    </source>
</evidence>
<dbReference type="Pfam" id="PF00072">
    <property type="entry name" value="Response_reg"/>
    <property type="match status" value="1"/>
</dbReference>
<dbReference type="PANTHER" id="PTHR44591:SF3">
    <property type="entry name" value="RESPONSE REGULATORY DOMAIN-CONTAINING PROTEIN"/>
    <property type="match status" value="1"/>
</dbReference>
<feature type="modified residue" description="4-aspartylphosphate" evidence="2">
    <location>
        <position position="53"/>
    </location>
</feature>
<evidence type="ECO:0000313" key="4">
    <source>
        <dbReference type="EMBL" id="BBM35503.1"/>
    </source>
</evidence>
<organism evidence="4 5">
    <name type="scientific">Pseudoleptotrichia goodfellowii</name>
    <dbReference type="NCBI Taxonomy" id="157692"/>
    <lineage>
        <taxon>Bacteria</taxon>
        <taxon>Fusobacteriati</taxon>
        <taxon>Fusobacteriota</taxon>
        <taxon>Fusobacteriia</taxon>
        <taxon>Fusobacteriales</taxon>
        <taxon>Leptotrichiaceae</taxon>
        <taxon>Pseudoleptotrichia</taxon>
    </lineage>
</organism>
<dbReference type="EMBL" id="AP019822">
    <property type="protein sequence ID" value="BBM35503.1"/>
    <property type="molecule type" value="Genomic_DNA"/>
</dbReference>
<reference evidence="4 5" key="1">
    <citation type="submission" date="2019-07" db="EMBL/GenBank/DDBJ databases">
        <title>Complete Genome Sequence of Leptotrichia goodfellowii Strain JCM 16774.</title>
        <authorList>
            <person name="Watanabe S."/>
            <person name="Cui L."/>
        </authorList>
    </citation>
    <scope>NUCLEOTIDE SEQUENCE [LARGE SCALE GENOMIC DNA]</scope>
    <source>
        <strain evidence="4 5">JCM16774</strain>
    </source>
</reference>
<name>A0A510JBK5_9FUSO</name>
<dbReference type="SMART" id="SM00448">
    <property type="entry name" value="REC"/>
    <property type="match status" value="1"/>
</dbReference>
<dbReference type="SUPFAM" id="SSF52172">
    <property type="entry name" value="CheY-like"/>
    <property type="match status" value="1"/>
</dbReference>
<dbReference type="InterPro" id="IPR001789">
    <property type="entry name" value="Sig_transdc_resp-reg_receiver"/>
</dbReference>
<accession>A0A510JBK5</accession>
<dbReference type="PROSITE" id="PS50110">
    <property type="entry name" value="RESPONSE_REGULATORY"/>
    <property type="match status" value="1"/>
</dbReference>
<sequence>MTKTALVADDASYIREDIKDILEDQGYEVYEAADGMEAFEMYKKVKPTIVTMDINMPRVHGIKATQLIIDYDPQAKVMLCSTMITFQNYIKMGKEAGAKGFLSKPFTDEEFMNELSKLFL</sequence>
<evidence type="ECO:0000259" key="3">
    <source>
        <dbReference type="PROSITE" id="PS50110"/>
    </source>
</evidence>
<proteinExistence type="predicted"/>
<evidence type="ECO:0000256" key="2">
    <source>
        <dbReference type="PROSITE-ProRule" id="PRU00169"/>
    </source>
</evidence>
<dbReference type="OrthoDB" id="9790669at2"/>
<dbReference type="GO" id="GO:0000160">
    <property type="term" value="P:phosphorelay signal transduction system"/>
    <property type="evidence" value="ECO:0007669"/>
    <property type="project" value="InterPro"/>
</dbReference>
<dbReference type="AlphaFoldDB" id="A0A510JBK5"/>
<dbReference type="InterPro" id="IPR011006">
    <property type="entry name" value="CheY-like_superfamily"/>
</dbReference>
<dbReference type="Gene3D" id="3.40.50.2300">
    <property type="match status" value="1"/>
</dbReference>
<dbReference type="RefSeq" id="WP_026737054.1">
    <property type="nucleotide sequence ID" value="NZ_AP019822.1"/>
</dbReference>
<keyword evidence="1 2" id="KW-0597">Phosphoprotein</keyword>
<dbReference type="KEGG" id="lgo:JCM16774_0423"/>